<protein>
    <submittedName>
        <fullName evidence="1">RINT-1 family protein-like protein</fullName>
    </submittedName>
</protein>
<dbReference type="EMBL" id="MU003523">
    <property type="protein sequence ID" value="KAF2466755.1"/>
    <property type="molecule type" value="Genomic_DNA"/>
</dbReference>
<reference evidence="1" key="1">
    <citation type="journal article" date="2020" name="Stud. Mycol.">
        <title>101 Dothideomycetes genomes: a test case for predicting lifestyles and emergence of pathogens.</title>
        <authorList>
            <person name="Haridas S."/>
            <person name="Albert R."/>
            <person name="Binder M."/>
            <person name="Bloem J."/>
            <person name="Labutti K."/>
            <person name="Salamov A."/>
            <person name="Andreopoulos B."/>
            <person name="Baker S."/>
            <person name="Barry K."/>
            <person name="Bills G."/>
            <person name="Bluhm B."/>
            <person name="Cannon C."/>
            <person name="Castanera R."/>
            <person name="Culley D."/>
            <person name="Daum C."/>
            <person name="Ezra D."/>
            <person name="Gonzalez J."/>
            <person name="Henrissat B."/>
            <person name="Kuo A."/>
            <person name="Liang C."/>
            <person name="Lipzen A."/>
            <person name="Lutzoni F."/>
            <person name="Magnuson J."/>
            <person name="Mondo S."/>
            <person name="Nolan M."/>
            <person name="Ohm R."/>
            <person name="Pangilinan J."/>
            <person name="Park H.-J."/>
            <person name="Ramirez L."/>
            <person name="Alfaro M."/>
            <person name="Sun H."/>
            <person name="Tritt A."/>
            <person name="Yoshinaga Y."/>
            <person name="Zwiers L.-H."/>
            <person name="Turgeon B."/>
            <person name="Goodwin S."/>
            <person name="Spatafora J."/>
            <person name="Crous P."/>
            <person name="Grigoriev I."/>
        </authorList>
    </citation>
    <scope>NUCLEOTIDE SEQUENCE</scope>
    <source>
        <strain evidence="1">ATCC 200398</strain>
    </source>
</reference>
<organism evidence="1 2">
    <name type="scientific">Lindgomyces ingoldianus</name>
    <dbReference type="NCBI Taxonomy" id="673940"/>
    <lineage>
        <taxon>Eukaryota</taxon>
        <taxon>Fungi</taxon>
        <taxon>Dikarya</taxon>
        <taxon>Ascomycota</taxon>
        <taxon>Pezizomycotina</taxon>
        <taxon>Dothideomycetes</taxon>
        <taxon>Pleosporomycetidae</taxon>
        <taxon>Pleosporales</taxon>
        <taxon>Lindgomycetaceae</taxon>
        <taxon>Lindgomyces</taxon>
    </lineage>
</organism>
<dbReference type="Proteomes" id="UP000799755">
    <property type="component" value="Unassembled WGS sequence"/>
</dbReference>
<keyword evidence="2" id="KW-1185">Reference proteome</keyword>
<gene>
    <name evidence="1" type="ORF">BDR25DRAFT_268194</name>
</gene>
<accession>A0ACB6QIN2</accession>
<name>A0ACB6QIN2_9PLEO</name>
<evidence type="ECO:0000313" key="1">
    <source>
        <dbReference type="EMBL" id="KAF2466755.1"/>
    </source>
</evidence>
<sequence length="830" mass="92349">MDDAQARAADYLDDKLQTVGDLDSLDALLANIHSQHGLLKQQLHDAHRDLHAAKQAAHDHEGSLQQRARSFRADQADIDRRLRVITASETSDEAVPRFEAVLDTLQRLDVASAYVELLREVDVLSKDAQTQLQSSSNAALDPYKQLRSLHTRLIPLQDNAEGATPQLLHHIDKITRALRTQALDTFTSDLEKVLKKIGWPTPDASIPDHLHEEWQSAVAKLLELQMPELEGVEYSMGPGNDINLPAVLFPFEVLVQPLEMRFRYHFEGDKPTNRIDRPEYFLTHITTLLNDYSPFVVDYVQPVLLKHFRGTDVALKSVYIDATSAFITALLPMLRTKIGALLPKVAGQPQLLSHLMHEVMNFDTTIREEWRYDGGYGLEGWRGLAWEFLVQADWFGRWLQVEKDFALARYQSIVDAPDFGDLDYESVDPKATKPTKGAIRVNDLLETITDRYRPLISFSQKLRFLIEIQIAIFDKLHERLQSNLEAYLTMTTSFGRAVGGVTKEEQDKLQGLEGLERLCKTYGSADYLEKAMRDWSDDVFFLDIWEELQGRASKASNIGSMTVADVAERTSSAVVSGTDGGALFDETAGWYSRLRIRSEKIIIDLLNNNVREALRPYRNINPWSTLSGSSASANANVSTTAELDPLLTLLNNTLSFLSRALALAPLRRIARAGLATISTVLWDNVLGRHRFSTAGAAQLTADLAAICRVVDENVGTGAAEAGLRKCLEGAQLVGLPVKGGKSEIKAPVQTNEEEAGEDWGAWGGEGEEGLGEGKRVEAKAAGEELGLWEVEKRLFADNKSAREVLDELGMEMLTETEARAVLGRRVELAG</sequence>
<proteinExistence type="predicted"/>
<evidence type="ECO:0000313" key="2">
    <source>
        <dbReference type="Proteomes" id="UP000799755"/>
    </source>
</evidence>
<comment type="caution">
    <text evidence="1">The sequence shown here is derived from an EMBL/GenBank/DDBJ whole genome shotgun (WGS) entry which is preliminary data.</text>
</comment>